<evidence type="ECO:0000256" key="1">
    <source>
        <dbReference type="ARBA" id="ARBA00012513"/>
    </source>
</evidence>
<dbReference type="InterPro" id="IPR050235">
    <property type="entry name" value="CK1_Ser-Thr_kinase"/>
</dbReference>
<dbReference type="SUPFAM" id="SSF56112">
    <property type="entry name" value="Protein kinase-like (PK-like)"/>
    <property type="match status" value="1"/>
</dbReference>
<keyword evidence="5" id="KW-1185">Reference proteome</keyword>
<comment type="caution">
    <text evidence="4">The sequence shown here is derived from an EMBL/GenBank/DDBJ whole genome shotgun (WGS) entry which is preliminary data.</text>
</comment>
<dbReference type="PANTHER" id="PTHR11909">
    <property type="entry name" value="CASEIN KINASE-RELATED"/>
    <property type="match status" value="1"/>
</dbReference>
<proteinExistence type="predicted"/>
<sequence>MRKARPGKRKAPTTSAPVPVKKQPRKPRGMVELPPGIVLTDLTKKKWRLGRLLAWGGFGALYLASPDSGSPVNETAEHVVKVTSDLVKNVKVFGNKVNITVGGRRHLGAVIGSKEFKDQYCQEKVDKWLTEMEFLAEISKSQPHAAYVTFTKGFKSKFTYYLHTIESFEEYVDAIEEVIPTSFLPSLFGQAEPLPEEVNELVNLSPGQGKIGIPDLTSLVSKQIEIVVTSKLSLAAWLEPHANGPLFTELAFYQRVAKPELIKSWCQSRHLKHLGVPMFLGSGSFEHGSRKLRFLVLERFGKDVDELFLSNDRKFDVTTVLMLGLRVIDALEYIHCHEYTHGDIKGSNLMMGFSKSKSGQ</sequence>
<dbReference type="InterPro" id="IPR000719">
    <property type="entry name" value="Prot_kinase_dom"/>
</dbReference>
<organism evidence="4 5">
    <name type="scientific">Stylophora pistillata</name>
    <name type="common">Smooth cauliflower coral</name>
    <dbReference type="NCBI Taxonomy" id="50429"/>
    <lineage>
        <taxon>Eukaryota</taxon>
        <taxon>Metazoa</taxon>
        <taxon>Cnidaria</taxon>
        <taxon>Anthozoa</taxon>
        <taxon>Hexacorallia</taxon>
        <taxon>Scleractinia</taxon>
        <taxon>Astrocoeniina</taxon>
        <taxon>Pocilloporidae</taxon>
        <taxon>Stylophora</taxon>
    </lineage>
</organism>
<reference evidence="5" key="1">
    <citation type="journal article" date="2017" name="bioRxiv">
        <title>Comparative analysis of the genomes of Stylophora pistillata and Acropora digitifera provides evidence for extensive differences between species of corals.</title>
        <authorList>
            <person name="Voolstra C.R."/>
            <person name="Li Y."/>
            <person name="Liew Y.J."/>
            <person name="Baumgarten S."/>
            <person name="Zoccola D."/>
            <person name="Flot J.-F."/>
            <person name="Tambutte S."/>
            <person name="Allemand D."/>
            <person name="Aranda M."/>
        </authorList>
    </citation>
    <scope>NUCLEOTIDE SEQUENCE [LARGE SCALE GENOMIC DNA]</scope>
</reference>
<gene>
    <name evidence="4" type="primary">VRK1</name>
    <name evidence="4" type="ORF">AWC38_SpisGene24030</name>
</gene>
<dbReference type="EC" id="2.7.11.1" evidence="1"/>
<dbReference type="Gene3D" id="3.30.200.20">
    <property type="entry name" value="Phosphorylase Kinase, domain 1"/>
    <property type="match status" value="1"/>
</dbReference>
<feature type="region of interest" description="Disordered" evidence="2">
    <location>
        <begin position="1"/>
        <end position="32"/>
    </location>
</feature>
<dbReference type="PROSITE" id="PS50011">
    <property type="entry name" value="PROTEIN_KINASE_DOM"/>
    <property type="match status" value="1"/>
</dbReference>
<accession>A0A2B4R6Q1</accession>
<dbReference type="InterPro" id="IPR008271">
    <property type="entry name" value="Ser/Thr_kinase_AS"/>
</dbReference>
<keyword evidence="4" id="KW-0418">Kinase</keyword>
<name>A0A2B4R6Q1_STYPI</name>
<dbReference type="GO" id="GO:0004674">
    <property type="term" value="F:protein serine/threonine kinase activity"/>
    <property type="evidence" value="ECO:0007669"/>
    <property type="project" value="UniProtKB-EC"/>
</dbReference>
<evidence type="ECO:0000259" key="3">
    <source>
        <dbReference type="PROSITE" id="PS50011"/>
    </source>
</evidence>
<protein>
    <recommendedName>
        <fullName evidence="1">non-specific serine/threonine protein kinase</fullName>
        <ecNumber evidence="1">2.7.11.1</ecNumber>
    </recommendedName>
</protein>
<dbReference type="Gene3D" id="1.10.510.10">
    <property type="entry name" value="Transferase(Phosphotransferase) domain 1"/>
    <property type="match status" value="1"/>
</dbReference>
<keyword evidence="4" id="KW-0808">Transferase</keyword>
<evidence type="ECO:0000313" key="5">
    <source>
        <dbReference type="Proteomes" id="UP000225706"/>
    </source>
</evidence>
<dbReference type="AlphaFoldDB" id="A0A2B4R6Q1"/>
<feature type="compositionally biased region" description="Basic residues" evidence="2">
    <location>
        <begin position="1"/>
        <end position="11"/>
    </location>
</feature>
<evidence type="ECO:0000313" key="4">
    <source>
        <dbReference type="EMBL" id="PFX12068.1"/>
    </source>
</evidence>
<dbReference type="Proteomes" id="UP000225706">
    <property type="component" value="Unassembled WGS sequence"/>
</dbReference>
<dbReference type="GO" id="GO:0005524">
    <property type="term" value="F:ATP binding"/>
    <property type="evidence" value="ECO:0007669"/>
    <property type="project" value="InterPro"/>
</dbReference>
<dbReference type="STRING" id="50429.A0A2B4R6Q1"/>
<dbReference type="OrthoDB" id="2687620at2759"/>
<dbReference type="EMBL" id="LSMT01001613">
    <property type="protein sequence ID" value="PFX12068.1"/>
    <property type="molecule type" value="Genomic_DNA"/>
</dbReference>
<dbReference type="InterPro" id="IPR011009">
    <property type="entry name" value="Kinase-like_dom_sf"/>
</dbReference>
<evidence type="ECO:0000256" key="2">
    <source>
        <dbReference type="SAM" id="MobiDB-lite"/>
    </source>
</evidence>
<feature type="domain" description="Protein kinase" evidence="3">
    <location>
        <begin position="47"/>
        <end position="360"/>
    </location>
</feature>
<dbReference type="PROSITE" id="PS00108">
    <property type="entry name" value="PROTEIN_KINASE_ST"/>
    <property type="match status" value="1"/>
</dbReference>
<feature type="non-terminal residue" evidence="4">
    <location>
        <position position="360"/>
    </location>
</feature>